<proteinExistence type="predicted"/>
<dbReference type="EMBL" id="RXIC02000019">
    <property type="protein sequence ID" value="KAB1226805.1"/>
    <property type="molecule type" value="Genomic_DNA"/>
</dbReference>
<reference evidence="2 3" key="1">
    <citation type="journal article" date="2019" name="Plant Biotechnol. J.">
        <title>The red bayberry genome and genetic basis of sex determination.</title>
        <authorList>
            <person name="Jia H.M."/>
            <person name="Jia H.J."/>
            <person name="Cai Q.L."/>
            <person name="Wang Y."/>
            <person name="Zhao H.B."/>
            <person name="Yang W.F."/>
            <person name="Wang G.Y."/>
            <person name="Li Y.H."/>
            <person name="Zhan D.L."/>
            <person name="Shen Y.T."/>
            <person name="Niu Q.F."/>
            <person name="Chang L."/>
            <person name="Qiu J."/>
            <person name="Zhao L."/>
            <person name="Xie H.B."/>
            <person name="Fu W.Y."/>
            <person name="Jin J."/>
            <person name="Li X.W."/>
            <person name="Jiao Y."/>
            <person name="Zhou C.C."/>
            <person name="Tu T."/>
            <person name="Chai C.Y."/>
            <person name="Gao J.L."/>
            <person name="Fan L.J."/>
            <person name="van de Weg E."/>
            <person name="Wang J.Y."/>
            <person name="Gao Z.S."/>
        </authorList>
    </citation>
    <scope>NUCLEOTIDE SEQUENCE [LARGE SCALE GENOMIC DNA]</scope>
    <source>
        <tissue evidence="2">Leaves</tissue>
    </source>
</reference>
<dbReference type="AlphaFoldDB" id="A0A6A1WN96"/>
<protein>
    <submittedName>
        <fullName evidence="2">Uncharacterized protein</fullName>
    </submittedName>
</protein>
<feature type="region of interest" description="Disordered" evidence="1">
    <location>
        <begin position="1"/>
        <end position="34"/>
    </location>
</feature>
<evidence type="ECO:0000313" key="2">
    <source>
        <dbReference type="EMBL" id="KAB1226805.1"/>
    </source>
</evidence>
<comment type="caution">
    <text evidence="2">The sequence shown here is derived from an EMBL/GenBank/DDBJ whole genome shotgun (WGS) entry which is preliminary data.</text>
</comment>
<feature type="compositionally biased region" description="Low complexity" evidence="1">
    <location>
        <begin position="1"/>
        <end position="16"/>
    </location>
</feature>
<accession>A0A6A1WN96</accession>
<sequence>MSSSRPTRSSQRTPTSAVSKGKKKARVNEDPPLTPEDYIYRSGLCKNRFTQDFRDRKVIHGRWIDFEWFSANGFDFQDMFKFQGWETLVSIKENCYVYLVKLVFANFQFSKSEDADSYVNGKILDLSSSSLNSLANAPDDGKKFFENHGWEEQRKLGQQLEKLSLDMKTGFDDIKELFAAHDERFNFLIRM</sequence>
<dbReference type="OrthoDB" id="1829288at2759"/>
<keyword evidence="3" id="KW-1185">Reference proteome</keyword>
<evidence type="ECO:0000256" key="1">
    <source>
        <dbReference type="SAM" id="MobiDB-lite"/>
    </source>
</evidence>
<evidence type="ECO:0000313" key="3">
    <source>
        <dbReference type="Proteomes" id="UP000516437"/>
    </source>
</evidence>
<organism evidence="2 3">
    <name type="scientific">Morella rubra</name>
    <name type="common">Chinese bayberry</name>
    <dbReference type="NCBI Taxonomy" id="262757"/>
    <lineage>
        <taxon>Eukaryota</taxon>
        <taxon>Viridiplantae</taxon>
        <taxon>Streptophyta</taxon>
        <taxon>Embryophyta</taxon>
        <taxon>Tracheophyta</taxon>
        <taxon>Spermatophyta</taxon>
        <taxon>Magnoliopsida</taxon>
        <taxon>eudicotyledons</taxon>
        <taxon>Gunneridae</taxon>
        <taxon>Pentapetalae</taxon>
        <taxon>rosids</taxon>
        <taxon>fabids</taxon>
        <taxon>Fagales</taxon>
        <taxon>Myricaceae</taxon>
        <taxon>Morella</taxon>
    </lineage>
</organism>
<gene>
    <name evidence="2" type="ORF">CJ030_MR1G021677</name>
</gene>
<name>A0A6A1WN96_9ROSI</name>
<dbReference type="Proteomes" id="UP000516437">
    <property type="component" value="Chromosome 1"/>
</dbReference>